<dbReference type="Gene3D" id="3.40.50.150">
    <property type="entry name" value="Vaccinia Virus protein VP39"/>
    <property type="match status" value="1"/>
</dbReference>
<dbReference type="InterPro" id="IPR000780">
    <property type="entry name" value="CheR_MeTrfase"/>
</dbReference>
<name>A0A3B0W9M0_9ZZZZ</name>
<evidence type="ECO:0000256" key="1">
    <source>
        <dbReference type="ARBA" id="ARBA00001541"/>
    </source>
</evidence>
<dbReference type="GO" id="GO:0032259">
    <property type="term" value="P:methylation"/>
    <property type="evidence" value="ECO:0007669"/>
    <property type="project" value="UniProtKB-KW"/>
</dbReference>
<dbReference type="InterPro" id="IPR026024">
    <property type="entry name" value="Chemotaxis_MeTrfase_CheR"/>
</dbReference>
<comment type="catalytic activity">
    <reaction evidence="1">
        <text>L-glutamyl-[protein] + S-adenosyl-L-methionine = [protein]-L-glutamate 5-O-methyl ester + S-adenosyl-L-homocysteine</text>
        <dbReference type="Rhea" id="RHEA:24452"/>
        <dbReference type="Rhea" id="RHEA-COMP:10208"/>
        <dbReference type="Rhea" id="RHEA-COMP:10311"/>
        <dbReference type="ChEBI" id="CHEBI:29973"/>
        <dbReference type="ChEBI" id="CHEBI:57856"/>
        <dbReference type="ChEBI" id="CHEBI:59789"/>
        <dbReference type="ChEBI" id="CHEBI:82795"/>
        <dbReference type="EC" id="2.1.1.80"/>
    </reaction>
</comment>
<gene>
    <name evidence="7" type="ORF">MNBD_GAMMA04-1736</name>
</gene>
<accession>A0A3B0W9M0</accession>
<dbReference type="PANTHER" id="PTHR24422">
    <property type="entry name" value="CHEMOTAXIS PROTEIN METHYLTRANSFERASE"/>
    <property type="match status" value="1"/>
</dbReference>
<dbReference type="InterPro" id="IPR022642">
    <property type="entry name" value="CheR_C"/>
</dbReference>
<dbReference type="SUPFAM" id="SSF53335">
    <property type="entry name" value="S-adenosyl-L-methionine-dependent methyltransferases"/>
    <property type="match status" value="1"/>
</dbReference>
<proteinExistence type="predicted"/>
<dbReference type="GO" id="GO:0008983">
    <property type="term" value="F:protein-glutamate O-methyltransferase activity"/>
    <property type="evidence" value="ECO:0007669"/>
    <property type="project" value="UniProtKB-EC"/>
</dbReference>
<dbReference type="PIRSF" id="PIRSF000410">
    <property type="entry name" value="CheR"/>
    <property type="match status" value="1"/>
</dbReference>
<dbReference type="Pfam" id="PF01739">
    <property type="entry name" value="CheR"/>
    <property type="match status" value="1"/>
</dbReference>
<dbReference type="InterPro" id="IPR050903">
    <property type="entry name" value="Bact_Chemotaxis_MeTrfase"/>
</dbReference>
<dbReference type="Gene3D" id="1.10.155.10">
    <property type="entry name" value="Chemotaxis receptor methyltransferase CheR, N-terminal domain"/>
    <property type="match status" value="1"/>
</dbReference>
<protein>
    <recommendedName>
        <fullName evidence="2">protein-glutamate O-methyltransferase</fullName>
        <ecNumber evidence="2">2.1.1.80</ecNumber>
    </recommendedName>
</protein>
<sequence length="275" mass="31861">MSEREFTFTDKDFKRVQKIAYDFAGIDLNDSKNNLVYNRLAKRIRFLGMSAFHEYLDYVEQQGESEFIHLINSITTNLTFFFRENHHFEYLSNTVIPELLKKNAATKKIRIWSAGCSTGEEPYSIAIVLKESVPAGWDAKVIATDLDSNVVNTGMTGVYKIDRLKGISEERKSRWFKKGEGSKAGFVKTKKELQDVIEFGQLNLMDSWPFKETFDVIFCRNVVIYFDKPTQSKLFNRYADQLSSEGHLMVGHSESLYKVCDRFELLGQTIYKKIK</sequence>
<evidence type="ECO:0000256" key="4">
    <source>
        <dbReference type="ARBA" id="ARBA00022679"/>
    </source>
</evidence>
<dbReference type="PANTHER" id="PTHR24422:SF19">
    <property type="entry name" value="CHEMOTAXIS PROTEIN METHYLTRANSFERASE"/>
    <property type="match status" value="1"/>
</dbReference>
<evidence type="ECO:0000256" key="3">
    <source>
        <dbReference type="ARBA" id="ARBA00022603"/>
    </source>
</evidence>
<dbReference type="EC" id="2.1.1.80" evidence="2"/>
<dbReference type="PROSITE" id="PS50123">
    <property type="entry name" value="CHER"/>
    <property type="match status" value="1"/>
</dbReference>
<dbReference type="InterPro" id="IPR022641">
    <property type="entry name" value="CheR_N"/>
</dbReference>
<evidence type="ECO:0000313" key="7">
    <source>
        <dbReference type="EMBL" id="VAW47377.1"/>
    </source>
</evidence>
<dbReference type="InterPro" id="IPR036804">
    <property type="entry name" value="CheR_N_sf"/>
</dbReference>
<dbReference type="PRINTS" id="PR00996">
    <property type="entry name" value="CHERMTFRASE"/>
</dbReference>
<keyword evidence="4 7" id="KW-0808">Transferase</keyword>
<organism evidence="7">
    <name type="scientific">hydrothermal vent metagenome</name>
    <dbReference type="NCBI Taxonomy" id="652676"/>
    <lineage>
        <taxon>unclassified sequences</taxon>
        <taxon>metagenomes</taxon>
        <taxon>ecological metagenomes</taxon>
    </lineage>
</organism>
<dbReference type="InterPro" id="IPR029063">
    <property type="entry name" value="SAM-dependent_MTases_sf"/>
</dbReference>
<keyword evidence="3 7" id="KW-0489">Methyltransferase</keyword>
<dbReference type="SUPFAM" id="SSF47757">
    <property type="entry name" value="Chemotaxis receptor methyltransferase CheR, N-terminal domain"/>
    <property type="match status" value="1"/>
</dbReference>
<evidence type="ECO:0000259" key="6">
    <source>
        <dbReference type="PROSITE" id="PS50123"/>
    </source>
</evidence>
<dbReference type="EMBL" id="UOFB01000193">
    <property type="protein sequence ID" value="VAW47377.1"/>
    <property type="molecule type" value="Genomic_DNA"/>
</dbReference>
<dbReference type="AlphaFoldDB" id="A0A3B0W9M0"/>
<reference evidence="7" key="1">
    <citation type="submission" date="2018-06" db="EMBL/GenBank/DDBJ databases">
        <authorList>
            <person name="Zhirakovskaya E."/>
        </authorList>
    </citation>
    <scope>NUCLEOTIDE SEQUENCE</scope>
</reference>
<keyword evidence="5" id="KW-0949">S-adenosyl-L-methionine</keyword>
<dbReference type="Pfam" id="PF03705">
    <property type="entry name" value="CheR_N"/>
    <property type="match status" value="1"/>
</dbReference>
<evidence type="ECO:0000256" key="5">
    <source>
        <dbReference type="ARBA" id="ARBA00022691"/>
    </source>
</evidence>
<feature type="domain" description="CheR-type methyltransferase" evidence="6">
    <location>
        <begin position="1"/>
        <end position="275"/>
    </location>
</feature>
<dbReference type="SMART" id="SM00138">
    <property type="entry name" value="MeTrc"/>
    <property type="match status" value="1"/>
</dbReference>
<evidence type="ECO:0000256" key="2">
    <source>
        <dbReference type="ARBA" id="ARBA00012534"/>
    </source>
</evidence>